<evidence type="ECO:0000313" key="1">
    <source>
        <dbReference type="EMBL" id="QIS06784.1"/>
    </source>
</evidence>
<protein>
    <submittedName>
        <fullName evidence="1">Uncharacterized protein</fullName>
    </submittedName>
</protein>
<name>A0A6G9Y0T8_NOCBR</name>
<dbReference type="AlphaFoldDB" id="A0A6G9Y0T8"/>
<dbReference type="EMBL" id="CP046171">
    <property type="protein sequence ID" value="QIS06784.1"/>
    <property type="molecule type" value="Genomic_DNA"/>
</dbReference>
<reference evidence="1 2" key="1">
    <citation type="journal article" date="2019" name="ACS Chem. Biol.">
        <title>Identification and Mobilization of a Cryptic Antibiotic Biosynthesis Gene Locus from a Human-Pathogenic Nocardia Isolate.</title>
        <authorList>
            <person name="Herisse M."/>
            <person name="Ishida K."/>
            <person name="Porter J.L."/>
            <person name="Howden B."/>
            <person name="Hertweck C."/>
            <person name="Stinear T.P."/>
            <person name="Pidot S.J."/>
        </authorList>
    </citation>
    <scope>NUCLEOTIDE SEQUENCE [LARGE SCALE GENOMIC DNA]</scope>
    <source>
        <strain evidence="1 2">AUSMDU00024985</strain>
    </source>
</reference>
<dbReference type="Proteomes" id="UP000501705">
    <property type="component" value="Chromosome"/>
</dbReference>
<sequence>MEVVECASVVHIVSVLAAARFLIEAVFTLRDNIARANLGNDIRHWLSSGFGNEDLRSGNQPGRIAFQRCEFGITDIEQVRTLSLSDDEARILEQARQYLCPFHTFVLGIEVRADDYLIVALPEPDPLAETAMTMLYLMFP</sequence>
<organism evidence="1 2">
    <name type="scientific">Nocardia brasiliensis</name>
    <dbReference type="NCBI Taxonomy" id="37326"/>
    <lineage>
        <taxon>Bacteria</taxon>
        <taxon>Bacillati</taxon>
        <taxon>Actinomycetota</taxon>
        <taxon>Actinomycetes</taxon>
        <taxon>Mycobacteriales</taxon>
        <taxon>Nocardiaceae</taxon>
        <taxon>Nocardia</taxon>
    </lineage>
</organism>
<gene>
    <name evidence="1" type="ORF">F5X71_34740</name>
</gene>
<evidence type="ECO:0000313" key="2">
    <source>
        <dbReference type="Proteomes" id="UP000501705"/>
    </source>
</evidence>
<accession>A0A6G9Y0T8</accession>
<proteinExistence type="predicted"/>